<dbReference type="KEGG" id="aalt:CC77DRAFT_776271"/>
<gene>
    <name evidence="8" type="ORF">CC77DRAFT_776271</name>
</gene>
<feature type="domain" description="Major facilitator superfamily (MFS) profile" evidence="7">
    <location>
        <begin position="43"/>
        <end position="490"/>
    </location>
</feature>
<feature type="transmembrane region" description="Helical" evidence="6">
    <location>
        <begin position="74"/>
        <end position="97"/>
    </location>
</feature>
<evidence type="ECO:0000256" key="4">
    <source>
        <dbReference type="ARBA" id="ARBA00022989"/>
    </source>
</evidence>
<evidence type="ECO:0000313" key="8">
    <source>
        <dbReference type="EMBL" id="OAG22058.1"/>
    </source>
</evidence>
<dbReference type="SUPFAM" id="SSF103473">
    <property type="entry name" value="MFS general substrate transporter"/>
    <property type="match status" value="1"/>
</dbReference>
<feature type="transmembrane region" description="Helical" evidence="6">
    <location>
        <begin position="465"/>
        <end position="485"/>
    </location>
</feature>
<dbReference type="GO" id="GO:0022857">
    <property type="term" value="F:transmembrane transporter activity"/>
    <property type="evidence" value="ECO:0007669"/>
    <property type="project" value="InterPro"/>
</dbReference>
<dbReference type="Pfam" id="PF07690">
    <property type="entry name" value="MFS_1"/>
    <property type="match status" value="1"/>
</dbReference>
<dbReference type="GeneID" id="29118735"/>
<evidence type="ECO:0000256" key="2">
    <source>
        <dbReference type="ARBA" id="ARBA00022448"/>
    </source>
</evidence>
<dbReference type="EMBL" id="KV441475">
    <property type="protein sequence ID" value="OAG22058.1"/>
    <property type="molecule type" value="Genomic_DNA"/>
</dbReference>
<dbReference type="VEuPathDB" id="FungiDB:CC77DRAFT_776271"/>
<dbReference type="AlphaFoldDB" id="A0A177DRN6"/>
<feature type="transmembrane region" description="Helical" evidence="6">
    <location>
        <begin position="132"/>
        <end position="155"/>
    </location>
</feature>
<feature type="transmembrane region" description="Helical" evidence="6">
    <location>
        <begin position="438"/>
        <end position="459"/>
    </location>
</feature>
<dbReference type="Gene3D" id="1.20.1720.10">
    <property type="entry name" value="Multidrug resistance protein D"/>
    <property type="match status" value="1"/>
</dbReference>
<evidence type="ECO:0000256" key="5">
    <source>
        <dbReference type="ARBA" id="ARBA00023136"/>
    </source>
</evidence>
<reference evidence="8 9" key="1">
    <citation type="submission" date="2016-05" db="EMBL/GenBank/DDBJ databases">
        <title>Comparative analysis of secretome profiles of manganese(II)-oxidizing ascomycete fungi.</title>
        <authorList>
            <consortium name="DOE Joint Genome Institute"/>
            <person name="Zeiner C.A."/>
            <person name="Purvine S.O."/>
            <person name="Zink E.M."/>
            <person name="Wu S."/>
            <person name="Pasa-Tolic L."/>
            <person name="Chaput D.L."/>
            <person name="Haridas S."/>
            <person name="Grigoriev I.V."/>
            <person name="Santelli C.M."/>
            <person name="Hansel C.M."/>
        </authorList>
    </citation>
    <scope>NUCLEOTIDE SEQUENCE [LARGE SCALE GENOMIC DNA]</scope>
    <source>
        <strain evidence="8 9">SRC1lrK2f</strain>
    </source>
</reference>
<keyword evidence="2" id="KW-0813">Transport</keyword>
<keyword evidence="3 6" id="KW-0812">Transmembrane</keyword>
<protein>
    <submittedName>
        <fullName evidence="8">MFS general substrate transporter</fullName>
    </submittedName>
</protein>
<dbReference type="Proteomes" id="UP000077248">
    <property type="component" value="Unassembled WGS sequence"/>
</dbReference>
<keyword evidence="5 6" id="KW-0472">Membrane</keyword>
<organism evidence="8 9">
    <name type="scientific">Alternaria alternata</name>
    <name type="common">Alternaria rot fungus</name>
    <name type="synonym">Torula alternata</name>
    <dbReference type="NCBI Taxonomy" id="5599"/>
    <lineage>
        <taxon>Eukaryota</taxon>
        <taxon>Fungi</taxon>
        <taxon>Dikarya</taxon>
        <taxon>Ascomycota</taxon>
        <taxon>Pezizomycotina</taxon>
        <taxon>Dothideomycetes</taxon>
        <taxon>Pleosporomycetidae</taxon>
        <taxon>Pleosporales</taxon>
        <taxon>Pleosporineae</taxon>
        <taxon>Pleosporaceae</taxon>
        <taxon>Alternaria</taxon>
        <taxon>Alternaria sect. Alternaria</taxon>
        <taxon>Alternaria alternata complex</taxon>
    </lineage>
</organism>
<keyword evidence="4 6" id="KW-1133">Transmembrane helix</keyword>
<dbReference type="FunFam" id="1.20.1720.10:FF:000009">
    <property type="entry name" value="MFS multidrug transporter"/>
    <property type="match status" value="1"/>
</dbReference>
<dbReference type="PROSITE" id="PS50850">
    <property type="entry name" value="MFS"/>
    <property type="match status" value="1"/>
</dbReference>
<dbReference type="Gene3D" id="1.20.1250.20">
    <property type="entry name" value="MFS general substrate transporter like domains"/>
    <property type="match status" value="1"/>
</dbReference>
<evidence type="ECO:0000313" key="9">
    <source>
        <dbReference type="Proteomes" id="UP000077248"/>
    </source>
</evidence>
<dbReference type="OMA" id="IFGIFYM"/>
<dbReference type="GO" id="GO:0005886">
    <property type="term" value="C:plasma membrane"/>
    <property type="evidence" value="ECO:0007669"/>
    <property type="project" value="TreeGrafter"/>
</dbReference>
<comment type="subcellular location">
    <subcellularLocation>
        <location evidence="1">Membrane</location>
        <topology evidence="1">Multi-pass membrane protein</topology>
    </subcellularLocation>
</comment>
<dbReference type="InterPro" id="IPR020846">
    <property type="entry name" value="MFS_dom"/>
</dbReference>
<feature type="transmembrane region" description="Helical" evidence="6">
    <location>
        <begin position="319"/>
        <end position="340"/>
    </location>
</feature>
<accession>A0A177DRN6</accession>
<feature type="transmembrane region" description="Helical" evidence="6">
    <location>
        <begin position="400"/>
        <end position="426"/>
    </location>
</feature>
<sequence length="502" mass="54537">MSAIQNSPIMSEKATVVTRTPTQDQPPDTAPYSIFTRGEKRWIVFLVAYAGLFSPLSSFIYYPALYNLAHDLKITLTMANLSITTYMLVSGIAPSILGDMADTMGRRPLFLLAILIYTIANVGLAVQRSYPALLILRMLQSAGSSGTISFGYAVVSDIATPAERGGFIGAVLLGPNVAPSLGPVLGGILVQYAGWPWIFWTLAILSGINFCILAITLPETARKIVGNGSIMPARLLNRSYLTHMKLKSNKSSTASSEGSTDVQRTRMPSLKPCFKALWQKENALIMLINGLFYMTYCCVQASLSTLFITIYGFEELYAGLIYIPFGVGCALASYTCGYVMNWEYRRVASSLGFSIDRTRGDDLLEFPIEKARLRATYFYMGAAAVTTIGYGWALDRHTHFAIPLVLQFFIGASITGVFNACGTLLVDVNPIRPATASAAANLFRCLLAAAALAALDAIISKLGTGWTFTLLTGLTLLAVPMAFLLQHAGKSWRQKSRNQSSK</sequence>
<feature type="transmembrane region" description="Helical" evidence="6">
    <location>
        <begin position="197"/>
        <end position="217"/>
    </location>
</feature>
<dbReference type="InterPro" id="IPR036259">
    <property type="entry name" value="MFS_trans_sf"/>
</dbReference>
<feature type="transmembrane region" description="Helical" evidence="6">
    <location>
        <begin position="109"/>
        <end position="126"/>
    </location>
</feature>
<dbReference type="PANTHER" id="PTHR23502:SF51">
    <property type="entry name" value="QUINIDINE RESISTANCE PROTEIN 1-RELATED"/>
    <property type="match status" value="1"/>
</dbReference>
<feature type="transmembrane region" description="Helical" evidence="6">
    <location>
        <begin position="167"/>
        <end position="191"/>
    </location>
</feature>
<evidence type="ECO:0000256" key="1">
    <source>
        <dbReference type="ARBA" id="ARBA00004141"/>
    </source>
</evidence>
<proteinExistence type="predicted"/>
<dbReference type="RefSeq" id="XP_018387479.1">
    <property type="nucleotide sequence ID" value="XM_018533141.1"/>
</dbReference>
<name>A0A177DRN6_ALTAL</name>
<dbReference type="InterPro" id="IPR011701">
    <property type="entry name" value="MFS"/>
</dbReference>
<evidence type="ECO:0000256" key="6">
    <source>
        <dbReference type="SAM" id="Phobius"/>
    </source>
</evidence>
<evidence type="ECO:0000259" key="7">
    <source>
        <dbReference type="PROSITE" id="PS50850"/>
    </source>
</evidence>
<dbReference type="PANTHER" id="PTHR23502">
    <property type="entry name" value="MAJOR FACILITATOR SUPERFAMILY"/>
    <property type="match status" value="1"/>
</dbReference>
<feature type="transmembrane region" description="Helical" evidence="6">
    <location>
        <begin position="42"/>
        <end position="62"/>
    </location>
</feature>
<feature type="transmembrane region" description="Helical" evidence="6">
    <location>
        <begin position="284"/>
        <end position="313"/>
    </location>
</feature>
<keyword evidence="9" id="KW-1185">Reference proteome</keyword>
<evidence type="ECO:0000256" key="3">
    <source>
        <dbReference type="ARBA" id="ARBA00022692"/>
    </source>
</evidence>
<feature type="transmembrane region" description="Helical" evidence="6">
    <location>
        <begin position="376"/>
        <end position="394"/>
    </location>
</feature>